<protein>
    <submittedName>
        <fullName evidence="7">Superfamily II DNA or RNA helicase</fullName>
    </submittedName>
</protein>
<dbReference type="GO" id="GO:0016787">
    <property type="term" value="F:hydrolase activity"/>
    <property type="evidence" value="ECO:0007669"/>
    <property type="project" value="UniProtKB-KW"/>
</dbReference>
<dbReference type="InterPro" id="IPR014001">
    <property type="entry name" value="Helicase_ATP-bd"/>
</dbReference>
<proteinExistence type="predicted"/>
<keyword evidence="3 7" id="KW-0347">Helicase</keyword>
<feature type="domain" description="Helicase C-terminal" evidence="6">
    <location>
        <begin position="533"/>
        <end position="689"/>
    </location>
</feature>
<dbReference type="GO" id="GO:0004386">
    <property type="term" value="F:helicase activity"/>
    <property type="evidence" value="ECO:0007669"/>
    <property type="project" value="UniProtKB-KW"/>
</dbReference>
<dbReference type="InterPro" id="IPR050615">
    <property type="entry name" value="ATP-dep_DNA_Helicase"/>
</dbReference>
<keyword evidence="2" id="KW-0378">Hydrolase</keyword>
<dbReference type="PANTHER" id="PTHR11274">
    <property type="entry name" value="RAD25/XP-B DNA REPAIR HELICASE"/>
    <property type="match status" value="1"/>
</dbReference>
<dbReference type="Pfam" id="PF00271">
    <property type="entry name" value="Helicase_C"/>
    <property type="match status" value="1"/>
</dbReference>
<dbReference type="Proteomes" id="UP000184428">
    <property type="component" value="Unassembled WGS sequence"/>
</dbReference>
<dbReference type="InterPro" id="IPR027417">
    <property type="entry name" value="P-loop_NTPase"/>
</dbReference>
<dbReference type="Gene3D" id="3.40.50.300">
    <property type="entry name" value="P-loop containing nucleotide triphosphate hydrolases"/>
    <property type="match status" value="2"/>
</dbReference>
<dbReference type="PROSITE" id="PS51194">
    <property type="entry name" value="HELICASE_CTER"/>
    <property type="match status" value="1"/>
</dbReference>
<dbReference type="PANTHER" id="PTHR11274:SF0">
    <property type="entry name" value="GENERAL TRANSCRIPTION AND DNA REPAIR FACTOR IIH HELICASE SUBUNIT XPB"/>
    <property type="match status" value="1"/>
</dbReference>
<evidence type="ECO:0000256" key="3">
    <source>
        <dbReference type="ARBA" id="ARBA00022806"/>
    </source>
</evidence>
<dbReference type="GO" id="GO:0003677">
    <property type="term" value="F:DNA binding"/>
    <property type="evidence" value="ECO:0007669"/>
    <property type="project" value="InterPro"/>
</dbReference>
<evidence type="ECO:0000259" key="6">
    <source>
        <dbReference type="PROSITE" id="PS51194"/>
    </source>
</evidence>
<evidence type="ECO:0000313" key="7">
    <source>
        <dbReference type="EMBL" id="SHN52838.1"/>
    </source>
</evidence>
<dbReference type="Gene3D" id="3.30.870.10">
    <property type="entry name" value="Endonuclease Chain A"/>
    <property type="match status" value="1"/>
</dbReference>
<evidence type="ECO:0000256" key="1">
    <source>
        <dbReference type="ARBA" id="ARBA00022741"/>
    </source>
</evidence>
<keyword evidence="4" id="KW-0067">ATP-binding</keyword>
<dbReference type="Pfam" id="PF04851">
    <property type="entry name" value="ResIII"/>
    <property type="match status" value="1"/>
</dbReference>
<accession>A0A1M7S2Z4</accession>
<dbReference type="InterPro" id="IPR001650">
    <property type="entry name" value="Helicase_C-like"/>
</dbReference>
<keyword evidence="1" id="KW-0547">Nucleotide-binding</keyword>
<dbReference type="PROSITE" id="PS51192">
    <property type="entry name" value="HELICASE_ATP_BIND_1"/>
    <property type="match status" value="1"/>
</dbReference>
<dbReference type="SUPFAM" id="SSF52540">
    <property type="entry name" value="P-loop containing nucleoside triphosphate hydrolases"/>
    <property type="match status" value="1"/>
</dbReference>
<sequence length="711" mass="78857">MNEHGLRSALYAVKRTWWVPRDPVVDAVLIPALTHATGFECMAGYFGGGVLRDLAPGLASYIVRTGAPIRLLVSPVLSEEDQAALRGGSSHDLEGLAVSAIEAALTDEVALTSALAQHTRQCLAYLAKVGRLELRVVLMKTGIFHPKQWTFMDGEDIAVLSGSANFSHRAVASNVEKLHLQSTWSGDGEDCLEAVEVFRQYWENKFLDHAVSVSFDRAVAENLLQPYDSGIVPSPEDYEKARTLEGYPTVVAAEKSVDSFFIPTSLRWEDGPYAHQGEAVHRWENAGRRGVLCMATGAGKTISALIAAQRLWKEKGSLLVLAAVPTLPLVAQWTEEMREFGLKPYNTLRGAGDDHITHIAEQLEYLEFGVSSVEATVVTHDLLKRPQLQALLEQHQSRVLLIADEMHNLGTQAFISNPPELEYKLGLSATPERQYDGAGTSALLEYFGEVVFEFGLREAIGLCLVPYQYELHPVRLSDEENLEYVELSAKIRQAYARSGGADDLDAATQRLLEKRRLILESASGKVSELERLLSQQSLKDLRYTLIYCTDKNGAQLREVNAMLRRLGIRFHQVTSEETQKPATLERTVAAFRSGSIQCLTAMRVLDEGFNIPEIATAYVLASTTVRRQWVQRRGRVLRLSRSTTKPFATIHDLIVLPPDDVIGDPDARRLVKAELERADEFAKLAANRDRADGPAGLIQDLESEYVVWGVR</sequence>
<name>A0A1M7S2Z4_9ACTN</name>
<evidence type="ECO:0000256" key="2">
    <source>
        <dbReference type="ARBA" id="ARBA00022801"/>
    </source>
</evidence>
<dbReference type="AlphaFoldDB" id="A0A1M7S2Z4"/>
<feature type="domain" description="Helicase ATP-binding" evidence="5">
    <location>
        <begin position="281"/>
        <end position="449"/>
    </location>
</feature>
<organism evidence="7 8">
    <name type="scientific">Geodermatophilus obscurus</name>
    <dbReference type="NCBI Taxonomy" id="1861"/>
    <lineage>
        <taxon>Bacteria</taxon>
        <taxon>Bacillati</taxon>
        <taxon>Actinomycetota</taxon>
        <taxon>Actinomycetes</taxon>
        <taxon>Geodermatophilales</taxon>
        <taxon>Geodermatophilaceae</taxon>
        <taxon>Geodermatophilus</taxon>
    </lineage>
</organism>
<evidence type="ECO:0000256" key="4">
    <source>
        <dbReference type="ARBA" id="ARBA00022840"/>
    </source>
</evidence>
<dbReference type="GO" id="GO:0005524">
    <property type="term" value="F:ATP binding"/>
    <property type="evidence" value="ECO:0007669"/>
    <property type="project" value="UniProtKB-KW"/>
</dbReference>
<dbReference type="SMART" id="SM00490">
    <property type="entry name" value="HELICc"/>
    <property type="match status" value="1"/>
</dbReference>
<dbReference type="SMART" id="SM00487">
    <property type="entry name" value="DEXDc"/>
    <property type="match status" value="1"/>
</dbReference>
<reference evidence="7 8" key="1">
    <citation type="submission" date="2016-12" db="EMBL/GenBank/DDBJ databases">
        <authorList>
            <person name="Song W.-J."/>
            <person name="Kurnit D.M."/>
        </authorList>
    </citation>
    <scope>NUCLEOTIDE SEQUENCE [LARGE SCALE GENOMIC DNA]</scope>
    <source>
        <strain evidence="7 8">DSM 43162</strain>
    </source>
</reference>
<dbReference type="InterPro" id="IPR006935">
    <property type="entry name" value="Helicase/UvrB_N"/>
</dbReference>
<evidence type="ECO:0000313" key="8">
    <source>
        <dbReference type="Proteomes" id="UP000184428"/>
    </source>
</evidence>
<gene>
    <name evidence="7" type="ORF">SAMN05660350_00432</name>
</gene>
<dbReference type="OrthoDB" id="9776021at2"/>
<evidence type="ECO:0000259" key="5">
    <source>
        <dbReference type="PROSITE" id="PS51192"/>
    </source>
</evidence>
<dbReference type="EMBL" id="FRDM01000001">
    <property type="protein sequence ID" value="SHN52838.1"/>
    <property type="molecule type" value="Genomic_DNA"/>
</dbReference>